<evidence type="ECO:0000256" key="10">
    <source>
        <dbReference type="PROSITE-ProRule" id="PRU01360"/>
    </source>
</evidence>
<dbReference type="InterPro" id="IPR012910">
    <property type="entry name" value="Plug_dom"/>
</dbReference>
<evidence type="ECO:0000256" key="2">
    <source>
        <dbReference type="ARBA" id="ARBA00022448"/>
    </source>
</evidence>
<keyword evidence="5 12" id="KW-0732">Signal</keyword>
<accession>A0ABS7Z888</accession>
<dbReference type="InterPro" id="IPR037066">
    <property type="entry name" value="Plug_dom_sf"/>
</dbReference>
<dbReference type="InterPro" id="IPR039426">
    <property type="entry name" value="TonB-dep_rcpt-like"/>
</dbReference>
<dbReference type="PANTHER" id="PTHR30069">
    <property type="entry name" value="TONB-DEPENDENT OUTER MEMBRANE RECEPTOR"/>
    <property type="match status" value="1"/>
</dbReference>
<dbReference type="Proteomes" id="UP001165302">
    <property type="component" value="Unassembled WGS sequence"/>
</dbReference>
<evidence type="ECO:0000313" key="16">
    <source>
        <dbReference type="Proteomes" id="UP001165302"/>
    </source>
</evidence>
<evidence type="ECO:0000259" key="14">
    <source>
        <dbReference type="Pfam" id="PF07715"/>
    </source>
</evidence>
<evidence type="ECO:0000256" key="6">
    <source>
        <dbReference type="ARBA" id="ARBA00023077"/>
    </source>
</evidence>
<keyword evidence="16" id="KW-1185">Reference proteome</keyword>
<proteinExistence type="inferred from homology"/>
<comment type="subcellular location">
    <subcellularLocation>
        <location evidence="1 10">Cell outer membrane</location>
        <topology evidence="1 10">Multi-pass membrane protein</topology>
    </subcellularLocation>
</comment>
<feature type="domain" description="TonB-dependent receptor-like beta-barrel" evidence="13">
    <location>
        <begin position="199"/>
        <end position="606"/>
    </location>
</feature>
<evidence type="ECO:0000256" key="8">
    <source>
        <dbReference type="ARBA" id="ARBA00023170"/>
    </source>
</evidence>
<evidence type="ECO:0000256" key="9">
    <source>
        <dbReference type="ARBA" id="ARBA00023237"/>
    </source>
</evidence>
<dbReference type="Gene3D" id="2.170.130.10">
    <property type="entry name" value="TonB-dependent receptor, plug domain"/>
    <property type="match status" value="1"/>
</dbReference>
<feature type="domain" description="TonB-dependent receptor plug" evidence="14">
    <location>
        <begin position="52"/>
        <end position="153"/>
    </location>
</feature>
<dbReference type="Gene3D" id="2.40.170.20">
    <property type="entry name" value="TonB-dependent receptor, beta-barrel domain"/>
    <property type="match status" value="1"/>
</dbReference>
<evidence type="ECO:0000256" key="3">
    <source>
        <dbReference type="ARBA" id="ARBA00022452"/>
    </source>
</evidence>
<dbReference type="InterPro" id="IPR036942">
    <property type="entry name" value="Beta-barrel_TonB_sf"/>
</dbReference>
<name>A0ABS7Z888_9SPHI</name>
<dbReference type="PANTHER" id="PTHR30069:SF29">
    <property type="entry name" value="HEMOGLOBIN AND HEMOGLOBIN-HAPTOGLOBIN-BINDING PROTEIN 1-RELATED"/>
    <property type="match status" value="1"/>
</dbReference>
<evidence type="ECO:0000256" key="7">
    <source>
        <dbReference type="ARBA" id="ARBA00023136"/>
    </source>
</evidence>
<keyword evidence="7 10" id="KW-0472">Membrane</keyword>
<evidence type="ECO:0000259" key="13">
    <source>
        <dbReference type="Pfam" id="PF00593"/>
    </source>
</evidence>
<dbReference type="Pfam" id="PF07715">
    <property type="entry name" value="Plug"/>
    <property type="match status" value="1"/>
</dbReference>
<dbReference type="InterPro" id="IPR000531">
    <property type="entry name" value="Beta-barrel_TonB"/>
</dbReference>
<keyword evidence="4 10" id="KW-0812">Transmembrane</keyword>
<dbReference type="RefSeq" id="WP_225554724.1">
    <property type="nucleotide sequence ID" value="NZ_JADEYP010000032.1"/>
</dbReference>
<organism evidence="15 16">
    <name type="scientific">Sphingobacterium bovistauri</name>
    <dbReference type="NCBI Taxonomy" id="2781959"/>
    <lineage>
        <taxon>Bacteria</taxon>
        <taxon>Pseudomonadati</taxon>
        <taxon>Bacteroidota</taxon>
        <taxon>Sphingobacteriia</taxon>
        <taxon>Sphingobacteriales</taxon>
        <taxon>Sphingobacteriaceae</taxon>
        <taxon>Sphingobacterium</taxon>
    </lineage>
</organism>
<keyword evidence="2 10" id="KW-0813">Transport</keyword>
<sequence length="633" mass="71439">MNKKLVAFIFSSLLASHFVLAQTAATMRQDSIAEVIISENRFQIPFAKRNRNIEIITSEDIARLSVKSVNEVLAYMNGVDVRQRGPFGTQADISIDGGTFEQALILLNGVKISDPQTGHHTMNIPVALDAIERIEVLRGPMARVYGVNALTGAINIVTKTANSNALSVHVQSGSSFENKAENDGDGKYWGGGLQVVGQLGNEKLQNLFSLSGQKSNGQRYNSATQDFRLYYQGAYSINELNSLEWSAGYIDNEFGANGYYAAPGDKESYELVKTGFAHFATKHYLSENFYISPRISNRYNTDDYRYFRNDLSKARSEHKNNVLSFELNSRLSTKVGDFGIGLEIRDEDVKSNNLGNHSRENFGSYLEYRTELIPKIALHLGAYSNYNSNYGWEIYPGVDIGYQFSKNWKLNVNVGKSQRIPSFTDLYLKQPANIGNPDLKSEYALQYEASVQGAVGKSQLEIRYFFRDISDFVDWVKNTGNISDPAEISKIPYKPYNLGNNRMHGISASLSRTYSLGSSRKLSYRFGYNYLAPEELMYTNGVISKYVLESLKHQGLIRIMYSTSKWEFSTGNRWIKRELNDPYFLSDARIAFKFKSLNVYTDLTNLANVSYQESGAVLMPKRWFTMGVKCIIK</sequence>
<evidence type="ECO:0000256" key="5">
    <source>
        <dbReference type="ARBA" id="ARBA00022729"/>
    </source>
</evidence>
<dbReference type="EMBL" id="JADEYP010000032">
    <property type="protein sequence ID" value="MCA5006365.1"/>
    <property type="molecule type" value="Genomic_DNA"/>
</dbReference>
<protein>
    <submittedName>
        <fullName evidence="15">TonB-dependent receptor</fullName>
    </submittedName>
</protein>
<evidence type="ECO:0000256" key="4">
    <source>
        <dbReference type="ARBA" id="ARBA00022692"/>
    </source>
</evidence>
<keyword evidence="8 15" id="KW-0675">Receptor</keyword>
<comment type="caution">
    <text evidence="15">The sequence shown here is derived from an EMBL/GenBank/DDBJ whole genome shotgun (WGS) entry which is preliminary data.</text>
</comment>
<evidence type="ECO:0000256" key="1">
    <source>
        <dbReference type="ARBA" id="ARBA00004571"/>
    </source>
</evidence>
<feature type="signal peptide" evidence="12">
    <location>
        <begin position="1"/>
        <end position="21"/>
    </location>
</feature>
<dbReference type="PROSITE" id="PS52016">
    <property type="entry name" value="TONB_DEPENDENT_REC_3"/>
    <property type="match status" value="1"/>
</dbReference>
<reference evidence="15" key="1">
    <citation type="submission" date="2020-10" db="EMBL/GenBank/DDBJ databases">
        <authorList>
            <person name="Lu T."/>
            <person name="Wang Q."/>
            <person name="Han X."/>
        </authorList>
    </citation>
    <scope>NUCLEOTIDE SEQUENCE</scope>
    <source>
        <strain evidence="15">WQ 366</strain>
    </source>
</reference>
<feature type="chain" id="PRO_5047213437" evidence="12">
    <location>
        <begin position="22"/>
        <end position="633"/>
    </location>
</feature>
<dbReference type="Pfam" id="PF00593">
    <property type="entry name" value="TonB_dep_Rec_b-barrel"/>
    <property type="match status" value="1"/>
</dbReference>
<dbReference type="SUPFAM" id="SSF56935">
    <property type="entry name" value="Porins"/>
    <property type="match status" value="1"/>
</dbReference>
<evidence type="ECO:0000256" key="12">
    <source>
        <dbReference type="SAM" id="SignalP"/>
    </source>
</evidence>
<evidence type="ECO:0000313" key="15">
    <source>
        <dbReference type="EMBL" id="MCA5006365.1"/>
    </source>
</evidence>
<keyword evidence="6 11" id="KW-0798">TonB box</keyword>
<evidence type="ECO:0000256" key="11">
    <source>
        <dbReference type="RuleBase" id="RU003357"/>
    </source>
</evidence>
<comment type="similarity">
    <text evidence="10 11">Belongs to the TonB-dependent receptor family.</text>
</comment>
<keyword evidence="9 10" id="KW-0998">Cell outer membrane</keyword>
<keyword evidence="3 10" id="KW-1134">Transmembrane beta strand</keyword>
<gene>
    <name evidence="15" type="ORF">IPZ78_14545</name>
</gene>